<sequence length="311" mass="32632">MASLERRLLAGEFLGHVLLVVLLLGAGVHWPVAIAVAISLALAGRAGYVAFSRTLARTLDDRPAPRTGLAAGLRAGVGEWLALTFTHSVLQPFCAGLLLRCRWPSPGDRDEPAVVLVHGYCATATYWLPTFLRLRRRGLAVVPPPTLEPAFGGIDEQADALGAHLRDVRARYPGRPVVLVGHSMGGLTARACLAAGGGDAVIGMVTLGTPHGGTRLARFGPGKNARQMRPGSAWLAELERVAPPGALHLTAVAASHDELVSPWRSALPAGACAHRIVPSGHLALGWQRASADAVSEAVSAARRRPESPSPR</sequence>
<evidence type="ECO:0000256" key="1">
    <source>
        <dbReference type="SAM" id="Phobius"/>
    </source>
</evidence>
<dbReference type="EMBL" id="MN079088">
    <property type="protein sequence ID" value="QEA04740.1"/>
    <property type="molecule type" value="Genomic_DNA"/>
</dbReference>
<reference evidence="3" key="1">
    <citation type="submission" date="2019-06" db="EMBL/GenBank/DDBJ databases">
        <authorList>
            <person name="Murdoch R.W."/>
            <person name="Fathepure B."/>
        </authorList>
    </citation>
    <scope>NUCLEOTIDE SEQUENCE</scope>
</reference>
<evidence type="ECO:0000259" key="2">
    <source>
        <dbReference type="Pfam" id="PF12697"/>
    </source>
</evidence>
<evidence type="ECO:0000313" key="3">
    <source>
        <dbReference type="EMBL" id="QEA04740.1"/>
    </source>
</evidence>
<feature type="transmembrane region" description="Helical" evidence="1">
    <location>
        <begin position="7"/>
        <end position="26"/>
    </location>
</feature>
<dbReference type="InterPro" id="IPR000073">
    <property type="entry name" value="AB_hydrolase_1"/>
</dbReference>
<dbReference type="InterPro" id="IPR029058">
    <property type="entry name" value="AB_hydrolase_fold"/>
</dbReference>
<dbReference type="Pfam" id="PF12697">
    <property type="entry name" value="Abhydrolase_6"/>
    <property type="match status" value="1"/>
</dbReference>
<dbReference type="PANTHER" id="PTHR37946">
    <property type="entry name" value="SLL1969 PROTEIN"/>
    <property type="match status" value="1"/>
</dbReference>
<organism evidence="3">
    <name type="scientific">uncultured organism</name>
    <dbReference type="NCBI Taxonomy" id="155900"/>
    <lineage>
        <taxon>unclassified sequences</taxon>
        <taxon>environmental samples</taxon>
    </lineage>
</organism>
<keyword evidence="1" id="KW-1133">Transmembrane helix</keyword>
<accession>A0A5B8R7U3</accession>
<proteinExistence type="predicted"/>
<dbReference type="Gene3D" id="3.40.50.1820">
    <property type="entry name" value="alpha/beta hydrolase"/>
    <property type="match status" value="1"/>
</dbReference>
<dbReference type="AlphaFoldDB" id="A0A5B8R7U3"/>
<gene>
    <name evidence="3" type="ORF">KBTEX_01048</name>
</gene>
<protein>
    <recommendedName>
        <fullName evidence="2">AB hydrolase-1 domain-containing protein</fullName>
    </recommendedName>
</protein>
<name>A0A5B8R7U3_9ZZZZ</name>
<feature type="domain" description="AB hydrolase-1" evidence="2">
    <location>
        <begin position="114"/>
        <end position="274"/>
    </location>
</feature>
<dbReference type="PANTHER" id="PTHR37946:SF1">
    <property type="entry name" value="SLL1969 PROTEIN"/>
    <property type="match status" value="1"/>
</dbReference>
<keyword evidence="1" id="KW-0812">Transmembrane</keyword>
<dbReference type="SUPFAM" id="SSF53474">
    <property type="entry name" value="alpha/beta-Hydrolases"/>
    <property type="match status" value="1"/>
</dbReference>
<keyword evidence="1" id="KW-0472">Membrane</keyword>